<evidence type="ECO:0000256" key="1">
    <source>
        <dbReference type="ARBA" id="ARBA00034125"/>
    </source>
</evidence>
<dbReference type="EMBL" id="JAQHRD010000005">
    <property type="protein sequence ID" value="KAJ6440250.1"/>
    <property type="molecule type" value="Genomic_DNA"/>
</dbReference>
<feature type="transmembrane region" description="Helical" evidence="2">
    <location>
        <begin position="414"/>
        <end position="437"/>
    </location>
</feature>
<gene>
    <name evidence="4" type="ORF">O9K51_06040</name>
</gene>
<comment type="caution">
    <text evidence="4">The sequence shown here is derived from an EMBL/GenBank/DDBJ whole genome shotgun (WGS) entry which is preliminary data.</text>
</comment>
<evidence type="ECO:0000256" key="2">
    <source>
        <dbReference type="SAM" id="Phobius"/>
    </source>
</evidence>
<organism evidence="4 5">
    <name type="scientific">Purpureocillium lavendulum</name>
    <dbReference type="NCBI Taxonomy" id="1247861"/>
    <lineage>
        <taxon>Eukaryota</taxon>
        <taxon>Fungi</taxon>
        <taxon>Dikarya</taxon>
        <taxon>Ascomycota</taxon>
        <taxon>Pezizomycotina</taxon>
        <taxon>Sordariomycetes</taxon>
        <taxon>Hypocreomycetidae</taxon>
        <taxon>Hypocreales</taxon>
        <taxon>Ophiocordycipitaceae</taxon>
        <taxon>Purpureocillium</taxon>
    </lineage>
</organism>
<feature type="transmembrane region" description="Helical" evidence="2">
    <location>
        <begin position="477"/>
        <end position="500"/>
    </location>
</feature>
<feature type="transmembrane region" description="Helical" evidence="2">
    <location>
        <begin position="126"/>
        <end position="143"/>
    </location>
</feature>
<dbReference type="InterPro" id="IPR051361">
    <property type="entry name" value="ThrE/Ser_Exporter"/>
</dbReference>
<comment type="similarity">
    <text evidence="1">Belongs to the ThrE exporter (TC 2.A.79) family.</text>
</comment>
<dbReference type="PANTHER" id="PTHR31082:SF4">
    <property type="entry name" value="PHEROMONE-REGULATED MEMBRANE PROTEIN 10"/>
    <property type="match status" value="1"/>
</dbReference>
<accession>A0AB34FPZ6</accession>
<keyword evidence="2" id="KW-0812">Transmembrane</keyword>
<dbReference type="GO" id="GO:0022857">
    <property type="term" value="F:transmembrane transporter activity"/>
    <property type="evidence" value="ECO:0007669"/>
    <property type="project" value="InterPro"/>
</dbReference>
<feature type="transmembrane region" description="Helical" evidence="2">
    <location>
        <begin position="241"/>
        <end position="262"/>
    </location>
</feature>
<evidence type="ECO:0000313" key="4">
    <source>
        <dbReference type="EMBL" id="KAJ6440250.1"/>
    </source>
</evidence>
<evidence type="ECO:0000313" key="5">
    <source>
        <dbReference type="Proteomes" id="UP001163105"/>
    </source>
</evidence>
<feature type="transmembrane region" description="Helical" evidence="2">
    <location>
        <begin position="200"/>
        <end position="220"/>
    </location>
</feature>
<dbReference type="Proteomes" id="UP001163105">
    <property type="component" value="Unassembled WGS sequence"/>
</dbReference>
<keyword evidence="5" id="KW-1185">Reference proteome</keyword>
<dbReference type="InterPro" id="IPR010619">
    <property type="entry name" value="ThrE-like_N"/>
</dbReference>
<reference evidence="4" key="1">
    <citation type="submission" date="2023-01" db="EMBL/GenBank/DDBJ databases">
        <title>The growth and conidiation of Purpureocillium lavendulum are regulated by nitrogen source and histone H3K14 acetylation.</title>
        <authorList>
            <person name="Tang P."/>
            <person name="Han J."/>
            <person name="Zhang C."/>
            <person name="Tang P."/>
            <person name="Qi F."/>
            <person name="Zhang K."/>
            <person name="Liang L."/>
        </authorList>
    </citation>
    <scope>NUCLEOTIDE SEQUENCE</scope>
    <source>
        <strain evidence="4">YMF1.00683</strain>
    </source>
</reference>
<dbReference type="PANTHER" id="PTHR31082">
    <property type="entry name" value="PHEROMONE-REGULATED MEMBRANE PROTEIN 10"/>
    <property type="match status" value="1"/>
</dbReference>
<protein>
    <submittedName>
        <fullName evidence="4">Leptomycin B resistance protein pmd1</fullName>
    </submittedName>
</protein>
<proteinExistence type="inferred from homology"/>
<feature type="domain" description="Threonine/serine exporter-like N-terminal" evidence="3">
    <location>
        <begin position="17"/>
        <end position="258"/>
    </location>
</feature>
<feature type="transmembrane region" description="Helical" evidence="2">
    <location>
        <begin position="175"/>
        <end position="194"/>
    </location>
</feature>
<name>A0AB34FPZ6_9HYPO</name>
<keyword evidence="2" id="KW-1133">Transmembrane helix</keyword>
<keyword evidence="2" id="KW-0472">Membrane</keyword>
<dbReference type="Pfam" id="PF06738">
    <property type="entry name" value="ThrE"/>
    <property type="match status" value="1"/>
</dbReference>
<sequence length="511" mass="55818">MGADAASTSSYARKQCLIKLSRAFLLYGAPTHSIEEFMAISSATLDIDAHFLYVPMNMVVTFDDGTRGGTELHIIRLEPGIEVGRLMEVFRIYKDLVHAVIDVEEATRRLDDALDRKPKFSIKLRVLMYGLASACCAPVAFQGRMIDTPIALILGSAVGLFQEVWYPADDHFIPLFEMTAGIITAFIARALGSIQNGDMFCFGAIAQSSIVFILPGYMVLSSSLELHTGHIVAGSARMVHAVISTLFLGYGMAIGTCLYGLVDSGATTEVGCRDQLERKWQSLLALAFIVCQCIIRQAQWRQMPAICAIALVGFWVNSFCSRLFDGDTHAAAMLGALSVGLLSNLHFRLYRPAQTLWFALMSCLESTSRWCCFTEGRNLVNRWARRPSYDGDAESPPLVLPKGTRVPRKGSCSLAVAVMLQAILIQLPTSLAIHGFLAADTVFTSSMKGNPFTTANGSRPQDGARLPGSLDMTFFGAFWRVIQGIVGVSFGLLISNMIAYPLGRGLSFRKE</sequence>
<dbReference type="AlphaFoldDB" id="A0AB34FPZ6"/>
<evidence type="ECO:0000259" key="3">
    <source>
        <dbReference type="Pfam" id="PF06738"/>
    </source>
</evidence>